<organism evidence="7">
    <name type="scientific">Acidithiobacillus sulfuriphilus</name>
    <dbReference type="NCBI Taxonomy" id="1867749"/>
    <lineage>
        <taxon>Bacteria</taxon>
        <taxon>Pseudomonadati</taxon>
        <taxon>Pseudomonadota</taxon>
        <taxon>Acidithiobacillia</taxon>
        <taxon>Acidithiobacillales</taxon>
        <taxon>Acidithiobacillaceae</taxon>
        <taxon>Acidithiobacillus</taxon>
    </lineage>
</organism>
<dbReference type="CDD" id="cd07984">
    <property type="entry name" value="LPLAT_LABLAT-like"/>
    <property type="match status" value="1"/>
</dbReference>
<accession>A0A3M8S487</accession>
<dbReference type="AlphaFoldDB" id="A0A3M8S487"/>
<reference evidence="7" key="1">
    <citation type="submission" date="2018-10" db="EMBL/GenBank/DDBJ databases">
        <title>Acidithiobacillus sulfuriphilus sp. nov.: an extremely acidophilic sulfur-oxidizing chemolithotroph isolated from a neutral pH environment.</title>
        <authorList>
            <person name="Falagan C."/>
            <person name="Moya-Beltran A."/>
            <person name="Quatrini R."/>
            <person name="Johnson D.B."/>
        </authorList>
    </citation>
    <scope>NUCLEOTIDE SEQUENCE [LARGE SCALE GENOMIC DNA]</scope>
    <source>
        <strain evidence="7">CJ-2</strain>
    </source>
</reference>
<dbReference type="PIRSF" id="PIRSF026649">
    <property type="entry name" value="MsbB"/>
    <property type="match status" value="1"/>
</dbReference>
<keyword evidence="2" id="KW-1003">Cell membrane</keyword>
<dbReference type="RefSeq" id="WP_123101359.1">
    <property type="nucleotide sequence ID" value="NZ_CP127527.1"/>
</dbReference>
<evidence type="ECO:0000256" key="6">
    <source>
        <dbReference type="ARBA" id="ARBA00023315"/>
    </source>
</evidence>
<dbReference type="PANTHER" id="PTHR30606:SF10">
    <property type="entry name" value="PHOSPHATIDYLINOSITOL MANNOSIDE ACYLTRANSFERASE"/>
    <property type="match status" value="1"/>
</dbReference>
<keyword evidence="3" id="KW-0997">Cell inner membrane</keyword>
<sequence length="305" mass="33882">MGTINGWTGTRGQRLGTLGTVLLLRLTAALPNGWRSQMGGWLGVLVMTLVGKTRRVVDINLAMAFPDWSGAQRRQLRWRNFQELGRTALELGPLWSRPLPQSLAMVREVTGEEGVDIALALGRGVILFTAHLGPWEAAVLYTGQRWPITGMYRALRNPGLDALMRQGRERSGARQLNKERGIRPLFRALKRGEVIGILTDQNVDPKEGVFAPFFGHPACTTPILTRLAARNAVPVFGMFSYRLANGAGFRIEFVPMPAPFPSGDEVADAAAMNAQMEAAIRKSPEQYWWVHRRFKDQPALNPVPY</sequence>
<dbReference type="InterPro" id="IPR004960">
    <property type="entry name" value="LipA_acyltrans"/>
</dbReference>
<keyword evidence="4 7" id="KW-0808">Transferase</keyword>
<proteinExistence type="predicted"/>
<evidence type="ECO:0000256" key="4">
    <source>
        <dbReference type="ARBA" id="ARBA00022679"/>
    </source>
</evidence>
<dbReference type="OrthoDB" id="5291349at2"/>
<protein>
    <submittedName>
        <fullName evidence="7">Lipid A biosynthesis acyltransferase</fullName>
    </submittedName>
</protein>
<keyword evidence="6 7" id="KW-0012">Acyltransferase</keyword>
<evidence type="ECO:0000256" key="3">
    <source>
        <dbReference type="ARBA" id="ARBA00022519"/>
    </source>
</evidence>
<dbReference type="GO" id="GO:0016746">
    <property type="term" value="F:acyltransferase activity"/>
    <property type="evidence" value="ECO:0007669"/>
    <property type="project" value="UniProtKB-KW"/>
</dbReference>
<comment type="caution">
    <text evidence="7">The sequence shown here is derived from an EMBL/GenBank/DDBJ whole genome shotgun (WGS) entry which is preliminary data.</text>
</comment>
<dbReference type="GO" id="GO:0005886">
    <property type="term" value="C:plasma membrane"/>
    <property type="evidence" value="ECO:0007669"/>
    <property type="project" value="UniProtKB-SubCell"/>
</dbReference>
<dbReference type="PANTHER" id="PTHR30606">
    <property type="entry name" value="LIPID A BIOSYNTHESIS LAUROYL ACYLTRANSFERASE"/>
    <property type="match status" value="1"/>
</dbReference>
<dbReference type="Pfam" id="PF03279">
    <property type="entry name" value="Lip_A_acyltrans"/>
    <property type="match status" value="1"/>
</dbReference>
<dbReference type="GO" id="GO:0009247">
    <property type="term" value="P:glycolipid biosynthetic process"/>
    <property type="evidence" value="ECO:0007669"/>
    <property type="project" value="UniProtKB-ARBA"/>
</dbReference>
<evidence type="ECO:0000256" key="2">
    <source>
        <dbReference type="ARBA" id="ARBA00022475"/>
    </source>
</evidence>
<comment type="subcellular location">
    <subcellularLocation>
        <location evidence="1">Cell inner membrane</location>
    </subcellularLocation>
</comment>
<name>A0A3M8S487_9PROT</name>
<evidence type="ECO:0000256" key="5">
    <source>
        <dbReference type="ARBA" id="ARBA00023136"/>
    </source>
</evidence>
<evidence type="ECO:0000313" key="7">
    <source>
        <dbReference type="EMBL" id="RNF74432.1"/>
    </source>
</evidence>
<keyword evidence="5" id="KW-0472">Membrane</keyword>
<gene>
    <name evidence="7" type="ORF">EC580_00915</name>
</gene>
<dbReference type="EMBL" id="RIZI01000072">
    <property type="protein sequence ID" value="RNF74432.1"/>
    <property type="molecule type" value="Genomic_DNA"/>
</dbReference>
<evidence type="ECO:0000256" key="1">
    <source>
        <dbReference type="ARBA" id="ARBA00004533"/>
    </source>
</evidence>